<dbReference type="InterPro" id="IPR027417">
    <property type="entry name" value="P-loop_NTPase"/>
</dbReference>
<dbReference type="PROSITE" id="PS51718">
    <property type="entry name" value="G_DYNAMIN_2"/>
    <property type="match status" value="1"/>
</dbReference>
<dbReference type="Gene3D" id="3.40.50.300">
    <property type="entry name" value="P-loop containing nucleotide triphosphate hydrolases"/>
    <property type="match status" value="1"/>
</dbReference>
<dbReference type="GO" id="GO:0016787">
    <property type="term" value="F:hydrolase activity"/>
    <property type="evidence" value="ECO:0007669"/>
    <property type="project" value="UniProtKB-KW"/>
</dbReference>
<dbReference type="InterPro" id="IPR045063">
    <property type="entry name" value="Dynamin_N"/>
</dbReference>
<keyword evidence="10 21" id="KW-1133">Transmembrane helix</keyword>
<dbReference type="InterPro" id="IPR045817">
    <property type="entry name" value="OPA1_C"/>
</dbReference>
<keyword evidence="16" id="KW-1015">Disulfide bond</keyword>
<evidence type="ECO:0000256" key="6">
    <source>
        <dbReference type="ARBA" id="ARBA00022741"/>
    </source>
</evidence>
<feature type="domain" description="Dynamin-type G" evidence="22">
    <location>
        <begin position="207"/>
        <end position="479"/>
    </location>
</feature>
<evidence type="ECO:0000256" key="5">
    <source>
        <dbReference type="ARBA" id="ARBA00022703"/>
    </source>
</evidence>
<keyword evidence="5" id="KW-0053">Apoptosis</keyword>
<evidence type="ECO:0000256" key="13">
    <source>
        <dbReference type="ARBA" id="ARBA00023128"/>
    </source>
</evidence>
<evidence type="ECO:0000256" key="15">
    <source>
        <dbReference type="ARBA" id="ARBA00023136"/>
    </source>
</evidence>
<dbReference type="GO" id="GO:0005525">
    <property type="term" value="F:GTP binding"/>
    <property type="evidence" value="ECO:0007669"/>
    <property type="project" value="UniProtKB-KW"/>
</dbReference>
<evidence type="ECO:0000256" key="18">
    <source>
        <dbReference type="ARBA" id="ARBA00048040"/>
    </source>
</evidence>
<keyword evidence="14" id="KW-0342">GTP-binding</keyword>
<dbReference type="GO" id="GO:0008289">
    <property type="term" value="F:lipid binding"/>
    <property type="evidence" value="ECO:0007669"/>
    <property type="project" value="UniProtKB-KW"/>
</dbReference>
<dbReference type="Pfam" id="PF00350">
    <property type="entry name" value="Dynamin_N"/>
    <property type="match status" value="1"/>
</dbReference>
<evidence type="ECO:0000256" key="20">
    <source>
        <dbReference type="SAM" id="MobiDB-lite"/>
    </source>
</evidence>
<dbReference type="PRINTS" id="PR00195">
    <property type="entry name" value="DYNAMIN"/>
</dbReference>
<keyword evidence="11 19" id="KW-0175">Coiled coil</keyword>
<feature type="region of interest" description="Disordered" evidence="20">
    <location>
        <begin position="605"/>
        <end position="627"/>
    </location>
</feature>
<evidence type="ECO:0000256" key="10">
    <source>
        <dbReference type="ARBA" id="ARBA00022989"/>
    </source>
</evidence>
<name>A0ABD2KGL6_HETSC</name>
<keyword evidence="12" id="KW-0446">Lipid-binding</keyword>
<dbReference type="EMBL" id="JBICCN010000026">
    <property type="protein sequence ID" value="KAL3102067.1"/>
    <property type="molecule type" value="Genomic_DNA"/>
</dbReference>
<accession>A0ABD2KGL6</accession>
<dbReference type="GO" id="GO:0006915">
    <property type="term" value="P:apoptotic process"/>
    <property type="evidence" value="ECO:0007669"/>
    <property type="project" value="UniProtKB-KW"/>
</dbReference>
<dbReference type="Pfam" id="PF19434">
    <property type="entry name" value="OPA1_C"/>
    <property type="match status" value="1"/>
</dbReference>
<dbReference type="FunFam" id="3.40.50.300:FF:000171">
    <property type="entry name" value="Dynamin-like 120 kDa protein, mitochondrial"/>
    <property type="match status" value="1"/>
</dbReference>
<dbReference type="EC" id="3.6.5.5" evidence="3"/>
<dbReference type="InterPro" id="IPR001401">
    <property type="entry name" value="Dynamin_GTPase"/>
</dbReference>
<dbReference type="AlphaFoldDB" id="A0ABD2KGL6"/>
<feature type="compositionally biased region" description="Polar residues" evidence="20">
    <location>
        <begin position="613"/>
        <end position="624"/>
    </location>
</feature>
<comment type="subcellular location">
    <subcellularLocation>
        <location evidence="1">Mitochondrion inner membrane</location>
        <topology evidence="1">Single-pass membrane protein</topology>
    </subcellularLocation>
    <subcellularLocation>
        <location evidence="2">Mitochondrion intermembrane space</location>
    </subcellularLocation>
</comment>
<feature type="transmembrane region" description="Helical" evidence="21">
    <location>
        <begin position="12"/>
        <end position="30"/>
    </location>
</feature>
<protein>
    <recommendedName>
        <fullName evidence="17">Dynamin-like GTPase OPA1, mitochondrial</fullName>
        <ecNumber evidence="3">3.6.5.5</ecNumber>
    </recommendedName>
</protein>
<evidence type="ECO:0000256" key="11">
    <source>
        <dbReference type="ARBA" id="ARBA00023054"/>
    </source>
</evidence>
<dbReference type="PANTHER" id="PTHR11566">
    <property type="entry name" value="DYNAMIN"/>
    <property type="match status" value="1"/>
</dbReference>
<keyword evidence="8" id="KW-0378">Hydrolase</keyword>
<evidence type="ECO:0000256" key="19">
    <source>
        <dbReference type="SAM" id="Coils"/>
    </source>
</evidence>
<gene>
    <name evidence="23" type="ORF">niasHS_003476</name>
</gene>
<feature type="coiled-coil region" evidence="19">
    <location>
        <begin position="136"/>
        <end position="167"/>
    </location>
</feature>
<keyword evidence="13" id="KW-0496">Mitochondrion</keyword>
<dbReference type="CDD" id="cd08771">
    <property type="entry name" value="DLP_1"/>
    <property type="match status" value="1"/>
</dbReference>
<keyword evidence="6" id="KW-0547">Nucleotide-binding</keyword>
<keyword evidence="15 21" id="KW-0472">Membrane</keyword>
<keyword evidence="7" id="KW-0999">Mitochondrion inner membrane</keyword>
<dbReference type="GO" id="GO:0005758">
    <property type="term" value="C:mitochondrial intermembrane space"/>
    <property type="evidence" value="ECO:0007669"/>
    <property type="project" value="UniProtKB-SubCell"/>
</dbReference>
<evidence type="ECO:0000256" key="16">
    <source>
        <dbReference type="ARBA" id="ARBA00023157"/>
    </source>
</evidence>
<dbReference type="Proteomes" id="UP001620645">
    <property type="component" value="Unassembled WGS sequence"/>
</dbReference>
<sequence length="902" mass="103207">MASLLRHILKIRYWVLGGAIGGGITAGNWLDRVKESMPNLEWIDKFKESLATPVNVSFLCLQPSVGDLQWLDQFKGSFPVMNIDLHQMRKESQKSDDAQKPSLFSYISEKFPGKSATDSGDGAKDNLAELNGSERIQKLQEDLLRTQLQYQRELELLEKENKNLKQRLLLKDAGELKRQKKIKRSLIELYSEMLDILIEFDSSYGTADNLPRVVVVGDQSAGKTSVLEMIAQARIFPRGSGEMMTRAPVKVGPYHMAQFRDSNREFDLTNASELEQLRNEIELRMRNSVRDGKTVSNEVISLTVKGPSLPRMVLVDLPGVISTVTTDMARETKEDIAKMCKQHMENPNAIILCIQDGSVDAERSNVTDLVTNVDPDGQRTILVLTKVDLAEKNLSNPHRIKKILDGKLFPMKALGYFGVVTGMDKRDASIAEIRKYEEDFFESSKLFRDGVLKATQMTTRNMSLAVSDCFWRMVRESIEAQADAFRANRFNLETEWKNTFAHQRDLTRDELFDKARGEVLDEVVNLSLVSADEWEVLLRAHLWNAICPQVFDQILMPASTVESTSSFNTVVDIKLKHWAEKELANRSVQVGWETLSQIFRRQVSGEERGGQPLKSNRTHGSQKSPDGGNLLKALKTAVVSAVLEQHRWDSKALDYLRVIQLNAVADQVVPDRRAWDQSCAFLANAASGRIRELKKTLEESRGPSGWSRWFGWSSPTPEQLVNQTVQDELRALLVNNPEHKQSLLDDDLTVIRRNLETRHLPGPNELSAEMIRQQWRLIYRKHFLERMLQAGHDCQSFYQNYKLGVRSEDSDLDCQAVVFFYRINRMLDLSCNALRQQIVNTEQRRLEKEVKEVLNDWSADTDKKKQYLTGRQVELAEELAHVRFIQEKLEEFIVQLHQEKPW</sequence>
<evidence type="ECO:0000256" key="14">
    <source>
        <dbReference type="ARBA" id="ARBA00023134"/>
    </source>
</evidence>
<keyword evidence="24" id="KW-1185">Reference proteome</keyword>
<comment type="catalytic activity">
    <reaction evidence="18">
        <text>GTP + H2O = GDP + phosphate + H(+)</text>
        <dbReference type="Rhea" id="RHEA:19669"/>
        <dbReference type="ChEBI" id="CHEBI:15377"/>
        <dbReference type="ChEBI" id="CHEBI:15378"/>
        <dbReference type="ChEBI" id="CHEBI:37565"/>
        <dbReference type="ChEBI" id="CHEBI:43474"/>
        <dbReference type="ChEBI" id="CHEBI:58189"/>
        <dbReference type="EC" id="3.6.5.5"/>
    </reaction>
</comment>
<evidence type="ECO:0000256" key="9">
    <source>
        <dbReference type="ARBA" id="ARBA00022946"/>
    </source>
</evidence>
<organism evidence="23 24">
    <name type="scientific">Heterodera schachtii</name>
    <name type="common">Sugarbeet cyst nematode worm</name>
    <name type="synonym">Tylenchus schachtii</name>
    <dbReference type="NCBI Taxonomy" id="97005"/>
    <lineage>
        <taxon>Eukaryota</taxon>
        <taxon>Metazoa</taxon>
        <taxon>Ecdysozoa</taxon>
        <taxon>Nematoda</taxon>
        <taxon>Chromadorea</taxon>
        <taxon>Rhabditida</taxon>
        <taxon>Tylenchina</taxon>
        <taxon>Tylenchomorpha</taxon>
        <taxon>Tylenchoidea</taxon>
        <taxon>Heteroderidae</taxon>
        <taxon>Heteroderinae</taxon>
        <taxon>Heterodera</taxon>
    </lineage>
</organism>
<dbReference type="InterPro" id="IPR022812">
    <property type="entry name" value="Dynamin"/>
</dbReference>
<reference evidence="23 24" key="1">
    <citation type="submission" date="2024-10" db="EMBL/GenBank/DDBJ databases">
        <authorList>
            <person name="Kim D."/>
        </authorList>
    </citation>
    <scope>NUCLEOTIDE SEQUENCE [LARGE SCALE GENOMIC DNA]</scope>
    <source>
        <strain evidence="23">Taebaek</strain>
    </source>
</reference>
<keyword evidence="9" id="KW-0809">Transit peptide</keyword>
<dbReference type="SUPFAM" id="SSF52540">
    <property type="entry name" value="P-loop containing nucleoside triphosphate hydrolases"/>
    <property type="match status" value="1"/>
</dbReference>
<evidence type="ECO:0000256" key="21">
    <source>
        <dbReference type="SAM" id="Phobius"/>
    </source>
</evidence>
<dbReference type="GO" id="GO:0005743">
    <property type="term" value="C:mitochondrial inner membrane"/>
    <property type="evidence" value="ECO:0007669"/>
    <property type="project" value="UniProtKB-SubCell"/>
</dbReference>
<proteinExistence type="predicted"/>
<evidence type="ECO:0000256" key="3">
    <source>
        <dbReference type="ARBA" id="ARBA00011980"/>
    </source>
</evidence>
<dbReference type="InterPro" id="IPR030381">
    <property type="entry name" value="G_DYNAMIN_dom"/>
</dbReference>
<evidence type="ECO:0000256" key="17">
    <source>
        <dbReference type="ARBA" id="ARBA00044791"/>
    </source>
</evidence>
<evidence type="ECO:0000256" key="12">
    <source>
        <dbReference type="ARBA" id="ARBA00023121"/>
    </source>
</evidence>
<evidence type="ECO:0000259" key="22">
    <source>
        <dbReference type="PROSITE" id="PS51718"/>
    </source>
</evidence>
<evidence type="ECO:0000313" key="24">
    <source>
        <dbReference type="Proteomes" id="UP001620645"/>
    </source>
</evidence>
<dbReference type="PANTHER" id="PTHR11566:SF67">
    <property type="entry name" value="DYNAMIN-LIKE 120 KDA PROTEIN, MITOCHONDRIAL"/>
    <property type="match status" value="1"/>
</dbReference>
<evidence type="ECO:0000256" key="1">
    <source>
        <dbReference type="ARBA" id="ARBA00004434"/>
    </source>
</evidence>
<evidence type="ECO:0000256" key="8">
    <source>
        <dbReference type="ARBA" id="ARBA00022801"/>
    </source>
</evidence>
<evidence type="ECO:0000256" key="4">
    <source>
        <dbReference type="ARBA" id="ARBA00022692"/>
    </source>
</evidence>
<dbReference type="SMART" id="SM00053">
    <property type="entry name" value="DYNc"/>
    <property type="match status" value="1"/>
</dbReference>
<evidence type="ECO:0000256" key="2">
    <source>
        <dbReference type="ARBA" id="ARBA00004569"/>
    </source>
</evidence>
<evidence type="ECO:0000256" key="7">
    <source>
        <dbReference type="ARBA" id="ARBA00022792"/>
    </source>
</evidence>
<comment type="caution">
    <text evidence="23">The sequence shown here is derived from an EMBL/GenBank/DDBJ whole genome shotgun (WGS) entry which is preliminary data.</text>
</comment>
<keyword evidence="4 21" id="KW-0812">Transmembrane</keyword>
<evidence type="ECO:0000313" key="23">
    <source>
        <dbReference type="EMBL" id="KAL3102067.1"/>
    </source>
</evidence>